<dbReference type="InterPro" id="IPR025921">
    <property type="entry name" value="HmuY"/>
</dbReference>
<dbReference type="OrthoDB" id="5510929at2"/>
<dbReference type="STRING" id="1178516.AWR27_11065"/>
<sequence length="214" mass="23322">MNTNQAKTAAFVLSLAALQFACSDKNETPAPVPVRAETVRNLAADPTTGVNPQTGQPLGTTGRFTFYNLRDNQIIANTDSATNKWDVGFRGQSIIVNGGAIRSGQGGAYIHTGTFDELTTIPTSATFAQDQSATNLAIPVRSGAGWYNYNPQLNLITPIPGRVLVIRTGDGKYAKMEILSYYENAPTQIDANRDRARFYTFRYVYQPDGSMKLN</sequence>
<dbReference type="EMBL" id="CP014263">
    <property type="protein sequence ID" value="AQG79816.1"/>
    <property type="molecule type" value="Genomic_DNA"/>
</dbReference>
<protein>
    <recommendedName>
        <fullName evidence="3">HmuY protein</fullName>
    </recommendedName>
</protein>
<name>A0A1P9WWR2_9BACT</name>
<reference evidence="1 2" key="1">
    <citation type="submission" date="2016-01" db="EMBL/GenBank/DDBJ databases">
        <authorList>
            <person name="Oliw E.H."/>
        </authorList>
    </citation>
    <scope>NUCLEOTIDE SEQUENCE [LARGE SCALE GENOMIC DNA]</scope>
    <source>
        <strain evidence="1 2">DY10</strain>
    </source>
</reference>
<dbReference type="KEGG" id="smon:AWR27_11065"/>
<keyword evidence="2" id="KW-1185">Reference proteome</keyword>
<dbReference type="Pfam" id="PF14064">
    <property type="entry name" value="HmuY"/>
    <property type="match status" value="1"/>
</dbReference>
<evidence type="ECO:0000313" key="1">
    <source>
        <dbReference type="EMBL" id="AQG79816.1"/>
    </source>
</evidence>
<proteinExistence type="predicted"/>
<dbReference type="Proteomes" id="UP000187941">
    <property type="component" value="Chromosome"/>
</dbReference>
<accession>A0A1P9WWR2</accession>
<dbReference type="RefSeq" id="WP_077131250.1">
    <property type="nucleotide sequence ID" value="NZ_CP014263.1"/>
</dbReference>
<dbReference type="CDD" id="cd12105">
    <property type="entry name" value="HmuY"/>
    <property type="match status" value="1"/>
</dbReference>
<dbReference type="AlphaFoldDB" id="A0A1P9WWR2"/>
<evidence type="ECO:0000313" key="2">
    <source>
        <dbReference type="Proteomes" id="UP000187941"/>
    </source>
</evidence>
<gene>
    <name evidence="1" type="ORF">AWR27_11065</name>
</gene>
<organism evidence="1 2">
    <name type="scientific">Spirosoma montaniterrae</name>
    <dbReference type="NCBI Taxonomy" id="1178516"/>
    <lineage>
        <taxon>Bacteria</taxon>
        <taxon>Pseudomonadati</taxon>
        <taxon>Bacteroidota</taxon>
        <taxon>Cytophagia</taxon>
        <taxon>Cytophagales</taxon>
        <taxon>Cytophagaceae</taxon>
        <taxon>Spirosoma</taxon>
    </lineage>
</organism>
<evidence type="ECO:0008006" key="3">
    <source>
        <dbReference type="Google" id="ProtNLM"/>
    </source>
</evidence>